<protein>
    <recommendedName>
        <fullName evidence="1">RNase H type-1 domain-containing protein</fullName>
    </recommendedName>
</protein>
<dbReference type="Gene3D" id="3.30.420.10">
    <property type="entry name" value="Ribonuclease H-like superfamily/Ribonuclease H"/>
    <property type="match status" value="1"/>
</dbReference>
<reference evidence="2 3" key="1">
    <citation type="journal article" date="2023" name="Insect Mol. Biol.">
        <title>Genome sequencing provides insights into the evolution of gene families encoding plant cell wall-degrading enzymes in longhorned beetles.</title>
        <authorList>
            <person name="Shin N.R."/>
            <person name="Okamura Y."/>
            <person name="Kirsch R."/>
            <person name="Pauchet Y."/>
        </authorList>
    </citation>
    <scope>NUCLEOTIDE SEQUENCE [LARGE SCALE GENOMIC DNA]</scope>
    <source>
        <strain evidence="2">EAD_L_NR</strain>
    </source>
</reference>
<dbReference type="InterPro" id="IPR002156">
    <property type="entry name" value="RNaseH_domain"/>
</dbReference>
<comment type="caution">
    <text evidence="2">The sequence shown here is derived from an EMBL/GenBank/DDBJ whole genome shotgun (WGS) entry which is preliminary data.</text>
</comment>
<organism evidence="2 3">
    <name type="scientific">Exocentrus adspersus</name>
    <dbReference type="NCBI Taxonomy" id="1586481"/>
    <lineage>
        <taxon>Eukaryota</taxon>
        <taxon>Metazoa</taxon>
        <taxon>Ecdysozoa</taxon>
        <taxon>Arthropoda</taxon>
        <taxon>Hexapoda</taxon>
        <taxon>Insecta</taxon>
        <taxon>Pterygota</taxon>
        <taxon>Neoptera</taxon>
        <taxon>Endopterygota</taxon>
        <taxon>Coleoptera</taxon>
        <taxon>Polyphaga</taxon>
        <taxon>Cucujiformia</taxon>
        <taxon>Chrysomeloidea</taxon>
        <taxon>Cerambycidae</taxon>
        <taxon>Lamiinae</taxon>
        <taxon>Acanthocinini</taxon>
        <taxon>Exocentrus</taxon>
    </lineage>
</organism>
<dbReference type="GO" id="GO:0004523">
    <property type="term" value="F:RNA-DNA hybrid ribonuclease activity"/>
    <property type="evidence" value="ECO:0007669"/>
    <property type="project" value="InterPro"/>
</dbReference>
<accession>A0AAV8V4W8</accession>
<evidence type="ECO:0000259" key="1">
    <source>
        <dbReference type="PROSITE" id="PS50879"/>
    </source>
</evidence>
<evidence type="ECO:0000313" key="3">
    <source>
        <dbReference type="Proteomes" id="UP001159042"/>
    </source>
</evidence>
<dbReference type="AlphaFoldDB" id="A0AAV8V4W8"/>
<dbReference type="Pfam" id="PF00075">
    <property type="entry name" value="RNase_H"/>
    <property type="match status" value="1"/>
</dbReference>
<proteinExistence type="predicted"/>
<dbReference type="EMBL" id="JANEYG010000697">
    <property type="protein sequence ID" value="KAJ8909279.1"/>
    <property type="molecule type" value="Genomic_DNA"/>
</dbReference>
<sequence>MAMLKVLYYGLCQSLLKYAIIAWGSAYKTTLKKIDTTQNILVRICLSKPFDYSTAHYKSIMNSKCSELSKYALLSNLSGSYTTVFQAEVFAILMVAQREDVKNCIEERIFICSDSQAALRAISSPRTRSVLVQECGDALSLARQKEVGLVWVRGHLGIPGNERADQLACLGSGKPP</sequence>
<evidence type="ECO:0000313" key="2">
    <source>
        <dbReference type="EMBL" id="KAJ8909279.1"/>
    </source>
</evidence>
<gene>
    <name evidence="2" type="ORF">NQ315_003485</name>
</gene>
<dbReference type="CDD" id="cd09276">
    <property type="entry name" value="Rnase_HI_RT_non_LTR"/>
    <property type="match status" value="1"/>
</dbReference>
<dbReference type="SUPFAM" id="SSF53098">
    <property type="entry name" value="Ribonuclease H-like"/>
    <property type="match status" value="1"/>
</dbReference>
<dbReference type="Proteomes" id="UP001159042">
    <property type="component" value="Unassembled WGS sequence"/>
</dbReference>
<feature type="domain" description="RNase H type-1" evidence="1">
    <location>
        <begin position="46"/>
        <end position="173"/>
    </location>
</feature>
<dbReference type="InterPro" id="IPR012337">
    <property type="entry name" value="RNaseH-like_sf"/>
</dbReference>
<dbReference type="PROSITE" id="PS50879">
    <property type="entry name" value="RNASE_H_1"/>
    <property type="match status" value="1"/>
</dbReference>
<keyword evidence="3" id="KW-1185">Reference proteome</keyword>
<dbReference type="GO" id="GO:0003676">
    <property type="term" value="F:nucleic acid binding"/>
    <property type="evidence" value="ECO:0007669"/>
    <property type="project" value="InterPro"/>
</dbReference>
<dbReference type="InterPro" id="IPR036397">
    <property type="entry name" value="RNaseH_sf"/>
</dbReference>
<name>A0AAV8V4W8_9CUCU</name>